<evidence type="ECO:0000256" key="1">
    <source>
        <dbReference type="SAM" id="Phobius"/>
    </source>
</evidence>
<evidence type="ECO:0000313" key="3">
    <source>
        <dbReference type="WBParaSite" id="PgR097_g008_t06"/>
    </source>
</evidence>
<proteinExistence type="predicted"/>
<dbReference type="AlphaFoldDB" id="A0A915C7I1"/>
<keyword evidence="2" id="KW-1185">Reference proteome</keyword>
<dbReference type="Proteomes" id="UP000887569">
    <property type="component" value="Unplaced"/>
</dbReference>
<accession>A0A915C7I1</accession>
<keyword evidence="1" id="KW-0472">Membrane</keyword>
<sequence>MPVVDYFYVISQFFLTKNFMDLGVSTLESPFFAYLWGIFDLGVAEAMVFEFFEIVYIVALSVRIFVQRSRLA</sequence>
<keyword evidence="1" id="KW-1133">Transmembrane helix</keyword>
<evidence type="ECO:0000313" key="2">
    <source>
        <dbReference type="Proteomes" id="UP000887569"/>
    </source>
</evidence>
<keyword evidence="1" id="KW-0812">Transmembrane</keyword>
<protein>
    <submittedName>
        <fullName evidence="3">YqgF/RNase H-like domain-containing protein</fullName>
    </submittedName>
</protein>
<dbReference type="WBParaSite" id="PgR097_g008_t06">
    <property type="protein sequence ID" value="PgR097_g008_t06"/>
    <property type="gene ID" value="PgR097_g008"/>
</dbReference>
<feature type="transmembrane region" description="Helical" evidence="1">
    <location>
        <begin position="46"/>
        <end position="66"/>
    </location>
</feature>
<name>A0A915C7I1_PARUN</name>
<reference evidence="3" key="1">
    <citation type="submission" date="2022-11" db="UniProtKB">
        <authorList>
            <consortium name="WormBaseParasite"/>
        </authorList>
    </citation>
    <scope>IDENTIFICATION</scope>
</reference>
<organism evidence="2 3">
    <name type="scientific">Parascaris univalens</name>
    <name type="common">Nematode worm</name>
    <dbReference type="NCBI Taxonomy" id="6257"/>
    <lineage>
        <taxon>Eukaryota</taxon>
        <taxon>Metazoa</taxon>
        <taxon>Ecdysozoa</taxon>
        <taxon>Nematoda</taxon>
        <taxon>Chromadorea</taxon>
        <taxon>Rhabditida</taxon>
        <taxon>Spirurina</taxon>
        <taxon>Ascaridomorpha</taxon>
        <taxon>Ascaridoidea</taxon>
        <taxon>Ascarididae</taxon>
        <taxon>Parascaris</taxon>
    </lineage>
</organism>